<name>A0A7Z0IL67_9ACTN</name>
<reference evidence="2 3" key="1">
    <citation type="submission" date="2020-07" db="EMBL/GenBank/DDBJ databases">
        <title>Sequencing the genomes of 1000 actinobacteria strains.</title>
        <authorList>
            <person name="Klenk H.-P."/>
        </authorList>
    </citation>
    <scope>NUCLEOTIDE SEQUENCE [LARGE SCALE GENOMIC DNA]</scope>
    <source>
        <strain evidence="2 3">DSM 103164</strain>
    </source>
</reference>
<evidence type="ECO:0000313" key="2">
    <source>
        <dbReference type="EMBL" id="NYI71315.1"/>
    </source>
</evidence>
<evidence type="ECO:0000313" key="3">
    <source>
        <dbReference type="Proteomes" id="UP000527616"/>
    </source>
</evidence>
<dbReference type="Proteomes" id="UP000527616">
    <property type="component" value="Unassembled WGS sequence"/>
</dbReference>
<feature type="compositionally biased region" description="Basic and acidic residues" evidence="1">
    <location>
        <begin position="159"/>
        <end position="172"/>
    </location>
</feature>
<comment type="caution">
    <text evidence="2">The sequence shown here is derived from an EMBL/GenBank/DDBJ whole genome shotgun (WGS) entry which is preliminary data.</text>
</comment>
<gene>
    <name evidence="2" type="ORF">GGQ54_001875</name>
</gene>
<dbReference type="AlphaFoldDB" id="A0A7Z0IL67"/>
<evidence type="ECO:0000256" key="1">
    <source>
        <dbReference type="SAM" id="MobiDB-lite"/>
    </source>
</evidence>
<dbReference type="RefSeq" id="WP_179445154.1">
    <property type="nucleotide sequence ID" value="NZ_JACBZS010000001.1"/>
</dbReference>
<organism evidence="2 3">
    <name type="scientific">Naumannella cuiyingiana</name>
    <dbReference type="NCBI Taxonomy" id="1347891"/>
    <lineage>
        <taxon>Bacteria</taxon>
        <taxon>Bacillati</taxon>
        <taxon>Actinomycetota</taxon>
        <taxon>Actinomycetes</taxon>
        <taxon>Propionibacteriales</taxon>
        <taxon>Propionibacteriaceae</taxon>
        <taxon>Naumannella</taxon>
    </lineage>
</organism>
<dbReference type="EMBL" id="JACBZS010000001">
    <property type="protein sequence ID" value="NYI71315.1"/>
    <property type="molecule type" value="Genomic_DNA"/>
</dbReference>
<feature type="region of interest" description="Disordered" evidence="1">
    <location>
        <begin position="151"/>
        <end position="179"/>
    </location>
</feature>
<proteinExistence type="predicted"/>
<accession>A0A7Z0IL67</accession>
<keyword evidence="3" id="KW-1185">Reference proteome</keyword>
<sequence>MTTRTHTPAVRGLAGLAVAAGATFGLLGPLAGTAVAAPNEGTHVSATDTASCEVPANADPEVLTIIERELDERDASAKVRLSAYEAAWVESHANNLNCGDSDSLGVFQQRPSAGWGTPEQVTNVEYATNAYLDQAIPNDANNPGYTAGQLAQSVQRSAYPDRYDEAEAKAKELQAQAQG</sequence>
<protein>
    <submittedName>
        <fullName evidence="2">Uncharacterized protein</fullName>
    </submittedName>
</protein>